<sequence length="873" mass="94492">MNEATSGPSGLAERLAALSPQARELVLRRMRGPAGDGTAGTSPADPRPAPRTGAPLPASFAQERLWLLDRLRPDSAAYVVSTAGRLRGDLDADRLRAGLADLTGRHEILRTSLAWTGDRTVQIVHDSVAVPWEVTDLSDAPDPRAAAERILAGDVERGFDLTAAPLWRARLVRMGPRDHLFGVAMHHTITDAWSVGVFLSELGGLYTASRDDPAPPDPVLPPLPLQYGDFAVWQRERLTDDLVSELAAFWKEELAGAPDLLALPTDRPRPRARTGRGARHEFEVPGDLLRAARDLSGSTDVTLFMALLAAFVAALSRWSGQTDLVVGTPVAGRRHPDLEGLVGFFVNSVVVRADVSDRPSFRQLLHRVRQRSLRAFEHQDLPFEKLVEHLAPTRDTAYNPLFQVNFGFGNVPQGHLDLPGTFAEPVTVPSDAGAKFDLSLYLNEHRGRLAGTFEYATDIFDAETIEGLAGYLVEVLAAVTADPDLPVTQLPDPRPGTAPVSAPEAGDPDAESAPSGWSTSPGFVEPRDRWERYVAQVWSEVLGVTPIGAHDEFFDLGGSSMPGMLVVDRLSKLTGRSVTLHDLYATRTVEALADWIRSSETTSADPQFVVELQPGGPRPPLFFLHAVLGELYHYFELAGALGTGRALYGVQNDGFFHGGADPGVLTMEQMADRYAEEVRRVHPEGPYHLCGFSGAGRFALAVANSLHAAGDRVGTVVLLDTAPLTDAPPDPDLAFILAGWLLFSPPEDDLRGLDRQAQLHRVLEAGKRAGDLPPEVEPAEFASFCRRLELNARAVSAYRPSYPGTVTLLTQKDRADRDLAVEWARFPIGGLKVEDVDAGSHLEFVYGPAVPEVARRLEACLDDAAPGDAGAGR</sequence>
<dbReference type="PANTHER" id="PTHR45527">
    <property type="entry name" value="NONRIBOSOMAL PEPTIDE SYNTHETASE"/>
    <property type="match status" value="1"/>
</dbReference>
<dbReference type="InterPro" id="IPR036736">
    <property type="entry name" value="ACP-like_sf"/>
</dbReference>
<evidence type="ECO:0000313" key="5">
    <source>
        <dbReference type="Proteomes" id="UP000529783"/>
    </source>
</evidence>
<dbReference type="GO" id="GO:0043041">
    <property type="term" value="P:amino acid activation for nonribosomal peptide biosynthetic process"/>
    <property type="evidence" value="ECO:0007669"/>
    <property type="project" value="TreeGrafter"/>
</dbReference>
<dbReference type="AlphaFoldDB" id="A0A7Y9EBF6"/>
<protein>
    <submittedName>
        <fullName evidence="4">Thioesterase domain-containing protein</fullName>
    </submittedName>
</protein>
<dbReference type="InterPro" id="IPR001031">
    <property type="entry name" value="Thioesterase"/>
</dbReference>
<dbReference type="GO" id="GO:0008610">
    <property type="term" value="P:lipid biosynthetic process"/>
    <property type="evidence" value="ECO:0007669"/>
    <property type="project" value="UniProtKB-ARBA"/>
</dbReference>
<dbReference type="Gene3D" id="3.30.559.10">
    <property type="entry name" value="Chloramphenicol acetyltransferase-like domain"/>
    <property type="match status" value="1"/>
</dbReference>
<organism evidence="4 5">
    <name type="scientific">Actinomadura luteofluorescens</name>
    <dbReference type="NCBI Taxonomy" id="46163"/>
    <lineage>
        <taxon>Bacteria</taxon>
        <taxon>Bacillati</taxon>
        <taxon>Actinomycetota</taxon>
        <taxon>Actinomycetes</taxon>
        <taxon>Streptosporangiales</taxon>
        <taxon>Thermomonosporaceae</taxon>
        <taxon>Actinomadura</taxon>
    </lineage>
</organism>
<comment type="cofactor">
    <cofactor evidence="1">
        <name>pantetheine 4'-phosphate</name>
        <dbReference type="ChEBI" id="CHEBI:47942"/>
    </cofactor>
</comment>
<dbReference type="InterPro" id="IPR023213">
    <property type="entry name" value="CAT-like_dom_sf"/>
</dbReference>
<dbReference type="PANTHER" id="PTHR45527:SF1">
    <property type="entry name" value="FATTY ACID SYNTHASE"/>
    <property type="match status" value="1"/>
</dbReference>
<dbReference type="GO" id="GO:0005737">
    <property type="term" value="C:cytoplasm"/>
    <property type="evidence" value="ECO:0007669"/>
    <property type="project" value="TreeGrafter"/>
</dbReference>
<dbReference type="Pfam" id="PF00550">
    <property type="entry name" value="PP-binding"/>
    <property type="match status" value="1"/>
</dbReference>
<accession>A0A7Y9EBF6</accession>
<feature type="region of interest" description="Disordered" evidence="2">
    <location>
        <begin position="26"/>
        <end position="56"/>
    </location>
</feature>
<dbReference type="Gene3D" id="3.40.50.1820">
    <property type="entry name" value="alpha/beta hydrolase"/>
    <property type="match status" value="1"/>
</dbReference>
<comment type="caution">
    <text evidence="4">The sequence shown here is derived from an EMBL/GenBank/DDBJ whole genome shotgun (WGS) entry which is preliminary data.</text>
</comment>
<dbReference type="GO" id="GO:0044550">
    <property type="term" value="P:secondary metabolite biosynthetic process"/>
    <property type="evidence" value="ECO:0007669"/>
    <property type="project" value="TreeGrafter"/>
</dbReference>
<dbReference type="Pfam" id="PF00975">
    <property type="entry name" value="Thioesterase"/>
    <property type="match status" value="1"/>
</dbReference>
<dbReference type="Gene3D" id="1.10.1200.10">
    <property type="entry name" value="ACP-like"/>
    <property type="match status" value="1"/>
</dbReference>
<dbReference type="InterPro" id="IPR001242">
    <property type="entry name" value="Condensation_dom"/>
</dbReference>
<dbReference type="Pfam" id="PF00668">
    <property type="entry name" value="Condensation"/>
    <property type="match status" value="1"/>
</dbReference>
<dbReference type="SUPFAM" id="SSF53474">
    <property type="entry name" value="alpha/beta-Hydrolases"/>
    <property type="match status" value="1"/>
</dbReference>
<dbReference type="SUPFAM" id="SSF52777">
    <property type="entry name" value="CoA-dependent acyltransferases"/>
    <property type="match status" value="2"/>
</dbReference>
<dbReference type="RefSeq" id="WP_179842079.1">
    <property type="nucleotide sequence ID" value="NZ_JACCBA010000001.1"/>
</dbReference>
<keyword evidence="5" id="KW-1185">Reference proteome</keyword>
<dbReference type="CDD" id="cd19531">
    <property type="entry name" value="LCL_NRPS-like"/>
    <property type="match status" value="1"/>
</dbReference>
<gene>
    <name evidence="4" type="ORF">BJY14_000490</name>
</gene>
<name>A0A7Y9EBF6_9ACTN</name>
<dbReference type="Proteomes" id="UP000529783">
    <property type="component" value="Unassembled WGS sequence"/>
</dbReference>
<dbReference type="EMBL" id="JACCBA010000001">
    <property type="protein sequence ID" value="NYD44507.1"/>
    <property type="molecule type" value="Genomic_DNA"/>
</dbReference>
<reference evidence="4 5" key="1">
    <citation type="submission" date="2020-07" db="EMBL/GenBank/DDBJ databases">
        <title>Sequencing the genomes of 1000 actinobacteria strains.</title>
        <authorList>
            <person name="Klenk H.-P."/>
        </authorList>
    </citation>
    <scope>NUCLEOTIDE SEQUENCE [LARGE SCALE GENOMIC DNA]</scope>
    <source>
        <strain evidence="4 5">DSM 40398</strain>
    </source>
</reference>
<evidence type="ECO:0000259" key="3">
    <source>
        <dbReference type="PROSITE" id="PS50075"/>
    </source>
</evidence>
<dbReference type="GO" id="GO:0003824">
    <property type="term" value="F:catalytic activity"/>
    <property type="evidence" value="ECO:0007669"/>
    <property type="project" value="InterPro"/>
</dbReference>
<dbReference type="GO" id="GO:0031177">
    <property type="term" value="F:phosphopantetheine binding"/>
    <property type="evidence" value="ECO:0007669"/>
    <property type="project" value="TreeGrafter"/>
</dbReference>
<feature type="region of interest" description="Disordered" evidence="2">
    <location>
        <begin position="484"/>
        <end position="523"/>
    </location>
</feature>
<proteinExistence type="predicted"/>
<dbReference type="InterPro" id="IPR029058">
    <property type="entry name" value="AB_hydrolase_fold"/>
</dbReference>
<evidence type="ECO:0000256" key="2">
    <source>
        <dbReference type="SAM" id="MobiDB-lite"/>
    </source>
</evidence>
<dbReference type="Gene3D" id="3.30.559.30">
    <property type="entry name" value="Nonribosomal peptide synthetase, condensation domain"/>
    <property type="match status" value="1"/>
</dbReference>
<dbReference type="SUPFAM" id="SSF47336">
    <property type="entry name" value="ACP-like"/>
    <property type="match status" value="1"/>
</dbReference>
<dbReference type="InterPro" id="IPR009081">
    <property type="entry name" value="PP-bd_ACP"/>
</dbReference>
<evidence type="ECO:0000313" key="4">
    <source>
        <dbReference type="EMBL" id="NYD44507.1"/>
    </source>
</evidence>
<evidence type="ECO:0000256" key="1">
    <source>
        <dbReference type="ARBA" id="ARBA00001957"/>
    </source>
</evidence>
<dbReference type="PROSITE" id="PS50075">
    <property type="entry name" value="CARRIER"/>
    <property type="match status" value="1"/>
</dbReference>
<feature type="domain" description="Carrier" evidence="3">
    <location>
        <begin position="525"/>
        <end position="600"/>
    </location>
</feature>